<keyword evidence="3" id="KW-1185">Reference proteome</keyword>
<dbReference type="RefSeq" id="XP_043032821.1">
    <property type="nucleotide sequence ID" value="XM_043182110.1"/>
</dbReference>
<evidence type="ECO:0000313" key="3">
    <source>
        <dbReference type="Proteomes" id="UP000812287"/>
    </source>
</evidence>
<dbReference type="Proteomes" id="UP000812287">
    <property type="component" value="Unassembled WGS sequence"/>
</dbReference>
<feature type="compositionally biased region" description="Polar residues" evidence="1">
    <location>
        <begin position="192"/>
        <end position="204"/>
    </location>
</feature>
<proteinExistence type="predicted"/>
<name>A0A9P7VEA2_9AGAR</name>
<dbReference type="EMBL" id="MU250600">
    <property type="protein sequence ID" value="KAG7439321.1"/>
    <property type="molecule type" value="Genomic_DNA"/>
</dbReference>
<sequence>MQGENDKEARRPTTRKDSPHSSLQLSNLKAHIRAKHSEVEHLMCFDCRPTYRRFSDAAKLAEHRRVEHRPTETWNLRPGTDPHKPCHEVVKGPEGIVGPPPVLLSPPPPPVDKFLLPPTAPLSRTSTLPMFITTPTSALPSHEPEPHRDSSRPRRQWYRAPQPPQQYRRLSSLHKKARDTCGIKHAAQWLQSQARTAGGSSSRFPLTPPPPYRLVAPSRLPSPSSSAASSSTHHRVSSTCTPPPRELEHHMHLCSLRREEHRSAERAWPLR</sequence>
<feature type="region of interest" description="Disordered" evidence="1">
    <location>
        <begin position="1"/>
        <end position="26"/>
    </location>
</feature>
<comment type="caution">
    <text evidence="2">The sequence shown here is derived from an EMBL/GenBank/DDBJ whole genome shotgun (WGS) entry which is preliminary data.</text>
</comment>
<feature type="region of interest" description="Disordered" evidence="1">
    <location>
        <begin position="132"/>
        <end position="178"/>
    </location>
</feature>
<accession>A0A9P7VEA2</accession>
<gene>
    <name evidence="2" type="ORF">BT62DRAFT_740607</name>
</gene>
<protein>
    <submittedName>
        <fullName evidence="2">Uncharacterized protein</fullName>
    </submittedName>
</protein>
<feature type="compositionally biased region" description="Basic and acidic residues" evidence="1">
    <location>
        <begin position="1"/>
        <end position="19"/>
    </location>
</feature>
<reference evidence="2" key="1">
    <citation type="submission" date="2020-11" db="EMBL/GenBank/DDBJ databases">
        <title>Adaptations for nitrogen fixation in a non-lichenized fungal sporocarp promotes dispersal by wood-feeding termites.</title>
        <authorList>
            <consortium name="DOE Joint Genome Institute"/>
            <person name="Koch R.A."/>
            <person name="Yoon G."/>
            <person name="Arayal U."/>
            <person name="Lail K."/>
            <person name="Amirebrahimi M."/>
            <person name="Labutti K."/>
            <person name="Lipzen A."/>
            <person name="Riley R."/>
            <person name="Barry K."/>
            <person name="Henrissat B."/>
            <person name="Grigoriev I.V."/>
            <person name="Herr J.R."/>
            <person name="Aime M.C."/>
        </authorList>
    </citation>
    <scope>NUCLEOTIDE SEQUENCE</scope>
    <source>
        <strain evidence="2">MCA 3950</strain>
    </source>
</reference>
<dbReference type="AlphaFoldDB" id="A0A9P7VEA2"/>
<feature type="compositionally biased region" description="Low complexity" evidence="1">
    <location>
        <begin position="213"/>
        <end position="231"/>
    </location>
</feature>
<feature type="compositionally biased region" description="Basic and acidic residues" evidence="1">
    <location>
        <begin position="142"/>
        <end position="152"/>
    </location>
</feature>
<feature type="region of interest" description="Disordered" evidence="1">
    <location>
        <begin position="192"/>
        <end position="246"/>
    </location>
</feature>
<evidence type="ECO:0000256" key="1">
    <source>
        <dbReference type="SAM" id="MobiDB-lite"/>
    </source>
</evidence>
<dbReference type="OrthoDB" id="654211at2759"/>
<organism evidence="2 3">
    <name type="scientific">Guyanagaster necrorhizus</name>
    <dbReference type="NCBI Taxonomy" id="856835"/>
    <lineage>
        <taxon>Eukaryota</taxon>
        <taxon>Fungi</taxon>
        <taxon>Dikarya</taxon>
        <taxon>Basidiomycota</taxon>
        <taxon>Agaricomycotina</taxon>
        <taxon>Agaricomycetes</taxon>
        <taxon>Agaricomycetidae</taxon>
        <taxon>Agaricales</taxon>
        <taxon>Marasmiineae</taxon>
        <taxon>Physalacriaceae</taxon>
        <taxon>Guyanagaster</taxon>
    </lineage>
</organism>
<evidence type="ECO:0000313" key="2">
    <source>
        <dbReference type="EMBL" id="KAG7439321.1"/>
    </source>
</evidence>
<dbReference type="GeneID" id="66104406"/>